<dbReference type="PRINTS" id="PR00081">
    <property type="entry name" value="GDHRDH"/>
</dbReference>
<dbReference type="Pfam" id="PF13561">
    <property type="entry name" value="adh_short_C2"/>
    <property type="match status" value="1"/>
</dbReference>
<dbReference type="InterPro" id="IPR051122">
    <property type="entry name" value="SDR_DHRS6-like"/>
</dbReference>
<dbReference type="PANTHER" id="PTHR43477">
    <property type="entry name" value="DIHYDROANTICAPSIN 7-DEHYDROGENASE"/>
    <property type="match status" value="1"/>
</dbReference>
<keyword evidence="4" id="KW-1185">Reference proteome</keyword>
<reference evidence="3 4" key="1">
    <citation type="submission" date="2022-03" db="EMBL/GenBank/DDBJ databases">
        <title>Isotopic signatures of nitrous oxide derived from detoxification processes.</title>
        <authorList>
            <person name="Behrendt U."/>
            <person name="Buchen C."/>
            <person name="Well R."/>
            <person name="Ulrich A."/>
            <person name="Rohe L."/>
            <person name="Kolb S."/>
            <person name="Schloter M."/>
            <person name="Horn M.A."/>
            <person name="Augustin J."/>
        </authorList>
    </citation>
    <scope>NUCLEOTIDE SEQUENCE [LARGE SCALE GENOMIC DNA]</scope>
    <source>
        <strain evidence="3 4">S4-C24</strain>
    </source>
</reference>
<dbReference type="InterPro" id="IPR020904">
    <property type="entry name" value="Sc_DH/Rdtase_CS"/>
</dbReference>
<dbReference type="PROSITE" id="PS00061">
    <property type="entry name" value="ADH_SHORT"/>
    <property type="match status" value="1"/>
</dbReference>
<dbReference type="InterPro" id="IPR036291">
    <property type="entry name" value="NAD(P)-bd_dom_sf"/>
</dbReference>
<comment type="similarity">
    <text evidence="1">Belongs to the short-chain dehydrogenases/reductases (SDR) family.</text>
</comment>
<dbReference type="CDD" id="cd05233">
    <property type="entry name" value="SDR_c"/>
    <property type="match status" value="1"/>
</dbReference>
<name>A0ABY3WA64_9MICC</name>
<keyword evidence="2" id="KW-0560">Oxidoreductase</keyword>
<dbReference type="PANTHER" id="PTHR43477:SF1">
    <property type="entry name" value="DIHYDROANTICAPSIN 7-DEHYDROGENASE"/>
    <property type="match status" value="1"/>
</dbReference>
<organism evidence="3 4">
    <name type="scientific">Arthrobacter sulfonylureivorans</name>
    <dbReference type="NCBI Taxonomy" id="2486855"/>
    <lineage>
        <taxon>Bacteria</taxon>
        <taxon>Bacillati</taxon>
        <taxon>Actinomycetota</taxon>
        <taxon>Actinomycetes</taxon>
        <taxon>Micrococcales</taxon>
        <taxon>Micrococcaceae</taxon>
        <taxon>Arthrobacter</taxon>
    </lineage>
</organism>
<dbReference type="PRINTS" id="PR00080">
    <property type="entry name" value="SDRFAMILY"/>
</dbReference>
<dbReference type="Proteomes" id="UP000829069">
    <property type="component" value="Chromosome"/>
</dbReference>
<evidence type="ECO:0000313" key="3">
    <source>
        <dbReference type="EMBL" id="UNK47247.1"/>
    </source>
</evidence>
<accession>A0ABY3WA64</accession>
<gene>
    <name evidence="3" type="ORF">MNQ99_07880</name>
</gene>
<dbReference type="SUPFAM" id="SSF51735">
    <property type="entry name" value="NAD(P)-binding Rossmann-fold domains"/>
    <property type="match status" value="1"/>
</dbReference>
<evidence type="ECO:0000256" key="2">
    <source>
        <dbReference type="ARBA" id="ARBA00023002"/>
    </source>
</evidence>
<dbReference type="RefSeq" id="WP_241915035.1">
    <property type="nucleotide sequence ID" value="NZ_CP093326.1"/>
</dbReference>
<evidence type="ECO:0000313" key="4">
    <source>
        <dbReference type="Proteomes" id="UP000829069"/>
    </source>
</evidence>
<dbReference type="InterPro" id="IPR002347">
    <property type="entry name" value="SDR_fam"/>
</dbReference>
<dbReference type="EMBL" id="CP093326">
    <property type="protein sequence ID" value="UNK47247.1"/>
    <property type="molecule type" value="Genomic_DNA"/>
</dbReference>
<protein>
    <submittedName>
        <fullName evidence="3">SDR family oxidoreductase</fullName>
    </submittedName>
</protein>
<evidence type="ECO:0000256" key="1">
    <source>
        <dbReference type="ARBA" id="ARBA00006484"/>
    </source>
</evidence>
<dbReference type="Gene3D" id="3.40.50.720">
    <property type="entry name" value="NAD(P)-binding Rossmann-like Domain"/>
    <property type="match status" value="1"/>
</dbReference>
<proteinExistence type="inferred from homology"/>
<sequence>MSSSPSAGTQLPRRVLITGGSSGIGLAVAQLFVQAGSDVGILGRDPGRLDAALAELGSTGPGRAAGVCADVAEDPQVDKAVTDLAGQLGGLDALVTCAGIEGEMGAACEDVTAKSFREVLDVNVVGTFLAVKHALPYLKKSAGSSVTMVGSDSGFVAVPGMLAYNASKGALVQMTRALAVELFDEHGIRVNSACPSIVDTPLARRGLGDEAMDQPSFPLQSAEDIAWTVSYLASHRSRAVNGVNLLSDFGYTGRSSFPA</sequence>